<evidence type="ECO:0000256" key="2">
    <source>
        <dbReference type="SAM" id="Phobius"/>
    </source>
</evidence>
<feature type="compositionally biased region" description="Polar residues" evidence="1">
    <location>
        <begin position="463"/>
        <end position="484"/>
    </location>
</feature>
<name>A0ABV6H4B6_9ACTN</name>
<evidence type="ECO:0000313" key="4">
    <source>
        <dbReference type="Proteomes" id="UP001589783"/>
    </source>
</evidence>
<feature type="region of interest" description="Disordered" evidence="1">
    <location>
        <begin position="458"/>
        <end position="487"/>
    </location>
</feature>
<keyword evidence="2" id="KW-1133">Transmembrane helix</keyword>
<reference evidence="3 4" key="1">
    <citation type="submission" date="2024-09" db="EMBL/GenBank/DDBJ databases">
        <authorList>
            <person name="Sun Q."/>
            <person name="Mori K."/>
        </authorList>
    </citation>
    <scope>NUCLEOTIDE SEQUENCE [LARGE SCALE GENOMIC DNA]</scope>
    <source>
        <strain evidence="3 4">CCM 7957</strain>
    </source>
</reference>
<keyword evidence="2" id="KW-0472">Membrane</keyword>
<sequence length="676" mass="71405">MKPATLAEQRLLAAAKQHRLLDFRADNEQHDTWRPTAEQAQQWGDDRVVRAVFLKHLLVDRGLPVQMKGARIDGDLDLSKSASVTLSASYSVFAGNAWFEDATFDGDAWFDEATFGGDAGFGKATFDGSAWFGGATFGGDAGFDGATFGGYAGFSGATFGGYAGFGKATFGGSAWFDGATFGGSAWFGKATFGGAAWFGKATFGGAAWFGKATFGESAWFVGATFGGDAGFDGATFGGAAWFGKATFGESAWFVGATFGGAAGFGKATFGGPVRFTEVRGVYSHLDFNSSRWKTALVEASDMEAGSVSFVDAVIEESVRFDLTCRSVDLTGLQSRKRLHLVVGGEADVTCASADFGAGSRIEGVPSLAGKAPRVVSLSRAQLAGVTLSGLDLTGCRFGGADGLDSLVIDSTNTLPLWRRSDPSRGWKWWRTNRRMIADELTAPESASPNTTVAAEVRGDAVGKTTTNTSPPGDSAGSDTTTTEQPAHHERAAAIAAPSQVQGAAAGSVAETYRVLRKALEDNKDHAGAADFYYGEMEMRRRAAPLDSVEWWLLTAYRTVSGYGLRAWRAVTALAAVIGVAGLLFSFECLARLTTTSAIDKINVKSGEATYLTPDEGGLPWWRATLFAAQETVALFRTNQTGVTLVGFGYIVDLAVRILGPVLLALAIMAIRNRTKR</sequence>
<dbReference type="Proteomes" id="UP001589783">
    <property type="component" value="Unassembled WGS sequence"/>
</dbReference>
<gene>
    <name evidence="3" type="ORF">ACFFJD_01800</name>
</gene>
<keyword evidence="4" id="KW-1185">Reference proteome</keyword>
<feature type="transmembrane region" description="Helical" evidence="2">
    <location>
        <begin position="647"/>
        <end position="670"/>
    </location>
</feature>
<dbReference type="EMBL" id="JBHLWV010000006">
    <property type="protein sequence ID" value="MFC0313586.1"/>
    <property type="molecule type" value="Genomic_DNA"/>
</dbReference>
<dbReference type="Gene3D" id="2.160.20.80">
    <property type="entry name" value="E3 ubiquitin-protein ligase SopA"/>
    <property type="match status" value="1"/>
</dbReference>
<evidence type="ECO:0000313" key="3">
    <source>
        <dbReference type="EMBL" id="MFC0313586.1"/>
    </source>
</evidence>
<evidence type="ECO:0000256" key="1">
    <source>
        <dbReference type="SAM" id="MobiDB-lite"/>
    </source>
</evidence>
<dbReference type="Pfam" id="PF13576">
    <property type="entry name" value="Pentapeptide_3"/>
    <property type="match status" value="2"/>
</dbReference>
<comment type="caution">
    <text evidence="3">The sequence shown here is derived from an EMBL/GenBank/DDBJ whole genome shotgun (WGS) entry which is preliminary data.</text>
</comment>
<keyword evidence="2" id="KW-0812">Transmembrane</keyword>
<dbReference type="RefSeq" id="WP_382360042.1">
    <property type="nucleotide sequence ID" value="NZ_JBHLWV010000006.1"/>
</dbReference>
<dbReference type="InterPro" id="IPR001646">
    <property type="entry name" value="5peptide_repeat"/>
</dbReference>
<proteinExistence type="predicted"/>
<accession>A0ABV6H4B6</accession>
<protein>
    <submittedName>
        <fullName evidence="3">Pentapeptide repeat-containing protein</fullName>
    </submittedName>
</protein>
<organism evidence="3 4">
    <name type="scientific">Gordonia phosphorivorans</name>
    <dbReference type="NCBI Taxonomy" id="1056982"/>
    <lineage>
        <taxon>Bacteria</taxon>
        <taxon>Bacillati</taxon>
        <taxon>Actinomycetota</taxon>
        <taxon>Actinomycetes</taxon>
        <taxon>Mycobacteriales</taxon>
        <taxon>Gordoniaceae</taxon>
        <taxon>Gordonia</taxon>
    </lineage>
</organism>